<evidence type="ECO:0000313" key="3">
    <source>
        <dbReference type="Proteomes" id="UP001172054"/>
    </source>
</evidence>
<dbReference type="EMBL" id="JAUJWW010000001">
    <property type="protein sequence ID" value="MDN7226140.1"/>
    <property type="molecule type" value="Genomic_DNA"/>
</dbReference>
<feature type="domain" description="PepSY" evidence="1">
    <location>
        <begin position="172"/>
        <end position="230"/>
    </location>
</feature>
<name>A0ABT8MMP7_9BACL</name>
<dbReference type="Pfam" id="PF03413">
    <property type="entry name" value="PepSY"/>
    <property type="match status" value="2"/>
</dbReference>
<sequence>MRKWMLMAAGTVLLGIIVIAFLLNPFIGSESISAQEAEQSVLDLYGGELVGTSEVDNHFEVDFNKANGLYTAMVNKATGQVESMKLIEKKEPATRLNEEQAGAAALKKVNGTLENVTYLKDSQQYEVKIKDEKNITTVLVAAATGEIGDITAEPITKPDAKPEPEPEPDAVITEDEAIAIAKQTLDGEVQEIEFVQTEGGGYYLIEIENEESEREVTVQIHAIRGETLTVEWDD</sequence>
<evidence type="ECO:0000313" key="2">
    <source>
        <dbReference type="EMBL" id="MDN7226140.1"/>
    </source>
</evidence>
<dbReference type="Gene3D" id="3.10.450.40">
    <property type="match status" value="2"/>
</dbReference>
<organism evidence="2 3">
    <name type="scientific">Planococcus liqunii</name>
    <dbReference type="NCBI Taxonomy" id="3058394"/>
    <lineage>
        <taxon>Bacteria</taxon>
        <taxon>Bacillati</taxon>
        <taxon>Bacillota</taxon>
        <taxon>Bacilli</taxon>
        <taxon>Bacillales</taxon>
        <taxon>Caryophanaceae</taxon>
        <taxon>Planococcus</taxon>
    </lineage>
</organism>
<feature type="domain" description="PepSY" evidence="1">
    <location>
        <begin position="96"/>
        <end position="147"/>
    </location>
</feature>
<dbReference type="InterPro" id="IPR025711">
    <property type="entry name" value="PepSY"/>
</dbReference>
<accession>A0ABT8MMP7</accession>
<gene>
    <name evidence="2" type="ORF">QWY15_02425</name>
</gene>
<proteinExistence type="predicted"/>
<evidence type="ECO:0000259" key="1">
    <source>
        <dbReference type="Pfam" id="PF03413"/>
    </source>
</evidence>
<protein>
    <submittedName>
        <fullName evidence="2">PepSY domain-containing protein</fullName>
    </submittedName>
</protein>
<comment type="caution">
    <text evidence="2">The sequence shown here is derived from an EMBL/GenBank/DDBJ whole genome shotgun (WGS) entry which is preliminary data.</text>
</comment>
<reference evidence="2 3" key="1">
    <citation type="submission" date="2023-06" db="EMBL/GenBank/DDBJ databases">
        <title>Novel species in genus Planococcus.</title>
        <authorList>
            <person name="Ning S."/>
        </authorList>
    </citation>
    <scope>NUCLEOTIDE SEQUENCE [LARGE SCALE GENOMIC DNA]</scope>
    <source>
        <strain evidence="2 3">N064</strain>
    </source>
</reference>
<keyword evidence="3" id="KW-1185">Reference proteome</keyword>
<dbReference type="RefSeq" id="WP_300981358.1">
    <property type="nucleotide sequence ID" value="NZ_CP129238.1"/>
</dbReference>
<dbReference type="Proteomes" id="UP001172054">
    <property type="component" value="Unassembled WGS sequence"/>
</dbReference>